<proteinExistence type="predicted"/>
<dbReference type="Gramene" id="OIW21644">
    <property type="protein sequence ID" value="OIW21644"/>
    <property type="gene ID" value="TanjilG_06948"/>
</dbReference>
<evidence type="ECO:0000313" key="2">
    <source>
        <dbReference type="Proteomes" id="UP000188354"/>
    </source>
</evidence>
<comment type="caution">
    <text evidence="1">The sequence shown here is derived from an EMBL/GenBank/DDBJ whole genome shotgun (WGS) entry which is preliminary data.</text>
</comment>
<evidence type="ECO:0000313" key="1">
    <source>
        <dbReference type="EMBL" id="OIW21644.1"/>
    </source>
</evidence>
<organism evidence="1 2">
    <name type="scientific">Lupinus angustifolius</name>
    <name type="common">Narrow-leaved blue lupine</name>
    <dbReference type="NCBI Taxonomy" id="3871"/>
    <lineage>
        <taxon>Eukaryota</taxon>
        <taxon>Viridiplantae</taxon>
        <taxon>Streptophyta</taxon>
        <taxon>Embryophyta</taxon>
        <taxon>Tracheophyta</taxon>
        <taxon>Spermatophyta</taxon>
        <taxon>Magnoliopsida</taxon>
        <taxon>eudicotyledons</taxon>
        <taxon>Gunneridae</taxon>
        <taxon>Pentapetalae</taxon>
        <taxon>rosids</taxon>
        <taxon>fabids</taxon>
        <taxon>Fabales</taxon>
        <taxon>Fabaceae</taxon>
        <taxon>Papilionoideae</taxon>
        <taxon>50 kb inversion clade</taxon>
        <taxon>genistoids sensu lato</taxon>
        <taxon>core genistoids</taxon>
        <taxon>Genisteae</taxon>
        <taxon>Lupinus</taxon>
    </lineage>
</organism>
<dbReference type="EMBL" id="MLAU01029475">
    <property type="protein sequence ID" value="OIW21644.1"/>
    <property type="molecule type" value="Genomic_DNA"/>
</dbReference>
<dbReference type="AlphaFoldDB" id="A0A394DFF2"/>
<keyword evidence="2" id="KW-1185">Reference proteome</keyword>
<protein>
    <submittedName>
        <fullName evidence="1">Uncharacterized protein</fullName>
    </submittedName>
</protein>
<name>A0A394DFF2_LUPAN</name>
<dbReference type="Proteomes" id="UP000188354">
    <property type="component" value="Unassembled WGS sequence"/>
</dbReference>
<accession>A0A394DFF2</accession>
<sequence length="144" mass="15782">MKWSTMERWVGKSKAKLMLKRVKGSDIGDSSLRHLNAKDLKGRDKVEGLITSVGEEDVGLVYVHVLDCLSEPLVEVNVRVSKGIIRLVESDVLEVGESSLHPKVLGSIIPDKDIGVVRNGKKETSLILKPPYQRSIIGGKKGVV</sequence>
<gene>
    <name evidence="1" type="ORF">TanjilG_06948</name>
</gene>
<reference evidence="1" key="1">
    <citation type="journal article" date="2017" name="Plant Biotechnol. J.">
        <title>A comprehensive draft genome sequence for lupin (Lupinus angustifolius), an emerging health food: insights into plant-microbe interactions and legume evolution.</title>
        <authorList>
            <person name="Hane J.K."/>
            <person name="Ming Y."/>
            <person name="Kamphuis L.G."/>
            <person name="Nelson M.N."/>
            <person name="Garg G."/>
            <person name="Atkins C.A."/>
            <person name="Bayer P.E."/>
            <person name="Bravo A."/>
            <person name="Bringans S."/>
            <person name="Cannon S."/>
            <person name="Edwards D."/>
            <person name="Foley R."/>
            <person name="Gao L.L."/>
            <person name="Harrison M.J."/>
            <person name="Huang W."/>
            <person name="Hurgobin B."/>
            <person name="Li S."/>
            <person name="Liu C.W."/>
            <person name="McGrath A."/>
            <person name="Morahan G."/>
            <person name="Murray J."/>
            <person name="Weller J."/>
            <person name="Jian J."/>
            <person name="Singh K.B."/>
        </authorList>
    </citation>
    <scope>NUCLEOTIDE SEQUENCE [LARGE SCALE GENOMIC DNA]</scope>
    <source>
        <tissue evidence="1">Whole plant</tissue>
    </source>
</reference>